<dbReference type="SUPFAM" id="SSF52540">
    <property type="entry name" value="P-loop containing nucleoside triphosphate hydrolases"/>
    <property type="match status" value="1"/>
</dbReference>
<dbReference type="InterPro" id="IPR027417">
    <property type="entry name" value="P-loop_NTPase"/>
</dbReference>
<dbReference type="EMBL" id="JACHXM010000001">
    <property type="protein sequence ID" value="MBB3139335.1"/>
    <property type="molecule type" value="Genomic_DNA"/>
</dbReference>
<reference evidence="1 2" key="1">
    <citation type="submission" date="2020-08" db="EMBL/GenBank/DDBJ databases">
        <title>Genomic Encyclopedia of Type Strains, Phase III (KMG-III): the genomes of soil and plant-associated and newly described type strains.</title>
        <authorList>
            <person name="Whitman W."/>
        </authorList>
    </citation>
    <scope>NUCLEOTIDE SEQUENCE [LARGE SCALE GENOMIC DNA]</scope>
    <source>
        <strain evidence="1 2">CECT 5995</strain>
    </source>
</reference>
<gene>
    <name evidence="1" type="ORF">FHR96_000181</name>
</gene>
<keyword evidence="2" id="KW-1185">Reference proteome</keyword>
<evidence type="ECO:0000313" key="2">
    <source>
        <dbReference type="Proteomes" id="UP000525987"/>
    </source>
</evidence>
<organism evidence="1 2">
    <name type="scientific">Halomonas organivorans</name>
    <dbReference type="NCBI Taxonomy" id="257772"/>
    <lineage>
        <taxon>Bacteria</taxon>
        <taxon>Pseudomonadati</taxon>
        <taxon>Pseudomonadota</taxon>
        <taxon>Gammaproteobacteria</taxon>
        <taxon>Oceanospirillales</taxon>
        <taxon>Halomonadaceae</taxon>
        <taxon>Halomonas</taxon>
    </lineage>
</organism>
<dbReference type="Proteomes" id="UP000525987">
    <property type="component" value="Unassembled WGS sequence"/>
</dbReference>
<dbReference type="Gene3D" id="3.40.50.300">
    <property type="entry name" value="P-loop containing nucleotide triphosphate hydrolases"/>
    <property type="match status" value="1"/>
</dbReference>
<dbReference type="RefSeq" id="WP_183385758.1">
    <property type="nucleotide sequence ID" value="NZ_JACHXM010000001.1"/>
</dbReference>
<evidence type="ECO:0008006" key="3">
    <source>
        <dbReference type="Google" id="ProtNLM"/>
    </source>
</evidence>
<dbReference type="Pfam" id="PF13289">
    <property type="entry name" value="SIR2_2"/>
    <property type="match status" value="1"/>
</dbReference>
<protein>
    <recommendedName>
        <fullName evidence="3">SIR2-like domain-containing protein</fullName>
    </recommendedName>
</protein>
<proteinExistence type="predicted"/>
<sequence length="796" mass="89970">MEIFNHDDVNLVEILSGYFKDATLVPVLGAGFTVGEPSKGGQKVPNGEGFKKIMLSQLEKHGSGFSHQDIEKLSSEHFSEVADFYFDPGEMPEDVVTDTLRSHFYGVSLGSAKKSFLNEIEWKYIYTLNIDDAIESHSEFLPIYPYDDSLSDKSRHYKPVYKLHGDIYYELTHDKGRLVFRKASYLASIESNKRMLELLEEDMLAKNIIFLGCSLKDEDDIAYLVASREMEGKKETRRIVFSDKEPDIIEKKKLRRHGVNTIIIHEKGEFWQIYDLIDKAYKASADSDGEMKSYLLDLRVLGKDESSNKAHIISGVDNLGMAPSDNGEILPYYYGGRSKEREVLSLIKEGGIVVLSGGRVSGKTLMARSVANSIADKSVYYINTGTYLDTPYLHKLISKKNSVIVFDAKTLDYAMTEILRKNQASIIENSTSILVVLDSDDSLMVESLSNHKLNPPPVVELSGKLSKLETDAANKKLKEVRCPAFKLGRNILDNIFQAYSTLGQNNVVKRVPKTALLMKLLYVLGVTRRFDGDWVKYLNVSHGDVDALVESLSPYLGYEKTYASERSSHAGYKLISHSDAWLMAVILEIYRARGVSWCGETLFNLYVEVSKRDRRLAIELSKFDSLNSVFRGDRPGASELILGVYDRLEAIWGEEPEFFVQKAKAYYNMYRDEDVESVLGQRLSELEVAASWAEAEGDSNAERNIRHISVLVSLRRAYENKFRDFEYMADAVDKTALAIERESVNSRYVKQLADGKLRGSLYLKKLLDKLDAGSGFDMRVLSFKDKVGVIRGRVDL</sequence>
<dbReference type="AlphaFoldDB" id="A0A7W5BUL5"/>
<comment type="caution">
    <text evidence="1">The sequence shown here is derived from an EMBL/GenBank/DDBJ whole genome shotgun (WGS) entry which is preliminary data.</text>
</comment>
<accession>A0A7W5BUL5</accession>
<evidence type="ECO:0000313" key="1">
    <source>
        <dbReference type="EMBL" id="MBB3139335.1"/>
    </source>
</evidence>
<name>A0A7W5BUL5_9GAMM</name>